<comment type="caution">
    <text evidence="3">The sequence shown here is derived from an EMBL/GenBank/DDBJ whole genome shotgun (WGS) entry which is preliminary data.</text>
</comment>
<feature type="domain" description="EamA" evidence="2">
    <location>
        <begin position="208"/>
        <end position="350"/>
    </location>
</feature>
<feature type="transmembrane region" description="Helical" evidence="1">
    <location>
        <begin position="276"/>
        <end position="296"/>
    </location>
</feature>
<dbReference type="InterPro" id="IPR000620">
    <property type="entry name" value="EamA_dom"/>
</dbReference>
<dbReference type="EMBL" id="CAJOBB010002254">
    <property type="protein sequence ID" value="CAF3952877.1"/>
    <property type="molecule type" value="Genomic_DNA"/>
</dbReference>
<dbReference type="EMBL" id="CAJNOE010000158">
    <property type="protein sequence ID" value="CAF0991452.1"/>
    <property type="molecule type" value="Genomic_DNA"/>
</dbReference>
<accession>A0A814G9Z9</accession>
<evidence type="ECO:0000256" key="1">
    <source>
        <dbReference type="SAM" id="Phobius"/>
    </source>
</evidence>
<keyword evidence="1" id="KW-0812">Transmembrane</keyword>
<dbReference type="InterPro" id="IPR037185">
    <property type="entry name" value="EmrE-like"/>
</dbReference>
<feature type="domain" description="EamA" evidence="2">
    <location>
        <begin position="56"/>
        <end position="187"/>
    </location>
</feature>
<dbReference type="GO" id="GO:0016020">
    <property type="term" value="C:membrane"/>
    <property type="evidence" value="ECO:0007669"/>
    <property type="project" value="InterPro"/>
</dbReference>
<dbReference type="Pfam" id="PF00892">
    <property type="entry name" value="EamA"/>
    <property type="match status" value="2"/>
</dbReference>
<gene>
    <name evidence="3" type="ORF">IZO911_LOCUS17127</name>
    <name evidence="4" type="ORF">KXQ929_LOCUS25717</name>
</gene>
<organism evidence="3 5">
    <name type="scientific">Adineta steineri</name>
    <dbReference type="NCBI Taxonomy" id="433720"/>
    <lineage>
        <taxon>Eukaryota</taxon>
        <taxon>Metazoa</taxon>
        <taxon>Spiralia</taxon>
        <taxon>Gnathifera</taxon>
        <taxon>Rotifera</taxon>
        <taxon>Eurotatoria</taxon>
        <taxon>Bdelloidea</taxon>
        <taxon>Adinetida</taxon>
        <taxon>Adinetidae</taxon>
        <taxon>Adineta</taxon>
    </lineage>
</organism>
<keyword evidence="1" id="KW-0472">Membrane</keyword>
<evidence type="ECO:0000313" key="3">
    <source>
        <dbReference type="EMBL" id="CAF0991452.1"/>
    </source>
</evidence>
<dbReference type="SUPFAM" id="SSF103481">
    <property type="entry name" value="Multidrug resistance efflux transporter EmrE"/>
    <property type="match status" value="2"/>
</dbReference>
<feature type="transmembrane region" description="Helical" evidence="1">
    <location>
        <begin position="308"/>
        <end position="327"/>
    </location>
</feature>
<feature type="transmembrane region" description="Helical" evidence="1">
    <location>
        <begin position="170"/>
        <end position="187"/>
    </location>
</feature>
<name>A0A814G9Z9_9BILA</name>
<protein>
    <recommendedName>
        <fullName evidence="2">EamA domain-containing protein</fullName>
    </recommendedName>
</protein>
<evidence type="ECO:0000313" key="4">
    <source>
        <dbReference type="EMBL" id="CAF3952877.1"/>
    </source>
</evidence>
<reference evidence="3" key="1">
    <citation type="submission" date="2021-02" db="EMBL/GenBank/DDBJ databases">
        <authorList>
            <person name="Nowell W R."/>
        </authorList>
    </citation>
    <scope>NUCLEOTIDE SEQUENCE</scope>
</reference>
<evidence type="ECO:0000259" key="2">
    <source>
        <dbReference type="Pfam" id="PF00892"/>
    </source>
</evidence>
<feature type="transmembrane region" description="Helical" evidence="1">
    <location>
        <begin position="113"/>
        <end position="135"/>
    </location>
</feature>
<feature type="transmembrane region" description="Helical" evidence="1">
    <location>
        <begin position="207"/>
        <end position="227"/>
    </location>
</feature>
<feature type="transmembrane region" description="Helical" evidence="1">
    <location>
        <begin position="147"/>
        <end position="163"/>
    </location>
</feature>
<feature type="transmembrane region" description="Helical" evidence="1">
    <location>
        <begin position="333"/>
        <end position="355"/>
    </location>
</feature>
<dbReference type="AlphaFoldDB" id="A0A814G9Z9"/>
<feature type="transmembrane region" description="Helical" evidence="1">
    <location>
        <begin position="82"/>
        <end position="101"/>
    </location>
</feature>
<dbReference type="PANTHER" id="PTHR22911">
    <property type="entry name" value="ACYL-MALONYL CONDENSING ENZYME-RELATED"/>
    <property type="match status" value="1"/>
</dbReference>
<dbReference type="Proteomes" id="UP000663860">
    <property type="component" value="Unassembled WGS sequence"/>
</dbReference>
<dbReference type="Proteomes" id="UP000663868">
    <property type="component" value="Unassembled WGS sequence"/>
</dbReference>
<proteinExistence type="predicted"/>
<feature type="transmembrane region" description="Helical" evidence="1">
    <location>
        <begin position="239"/>
        <end position="256"/>
    </location>
</feature>
<sequence>MMSLKENGLYEDDSDSSDGPIEAIAFFPPAVSTLSINDLSMKKDSGHKNGCYMRFSGVIYSLLASLIFTCATFSIKQIGVDLLGALFLRFIVQLLIMFSFIRYKKYPFLFGTPFEIFLQAICCATGAGGLFIYYIAIDYAELSDVTTLFYTKVVWTVVFSIFIYRERPSISILVALPLTITGVVFVTRPSFLFSSSSNSTVNNNHRLIGLSLSIIGAITSSTNILVFKRLVSTSKNIKPSVITFQYSLAVFILLIINQLYRKFILDTGLTINYVISWRYILASVVCLTIIAVNLLVQKAMKRENPSIFTLLGSSDIIFALILQNIFTTKRSDLFTLLGSAFVICSVVIIGLSKILNEQPSHQKVQLMDNQNNIKDFDETNDKC</sequence>
<evidence type="ECO:0000313" key="5">
    <source>
        <dbReference type="Proteomes" id="UP000663860"/>
    </source>
</evidence>
<dbReference type="PANTHER" id="PTHR22911:SF137">
    <property type="entry name" value="SOLUTE CARRIER FAMILY 35 MEMBER G2-RELATED"/>
    <property type="match status" value="1"/>
</dbReference>
<feature type="transmembrane region" description="Helical" evidence="1">
    <location>
        <begin position="51"/>
        <end position="76"/>
    </location>
</feature>
<keyword evidence="1" id="KW-1133">Transmembrane helix</keyword>